<dbReference type="InterPro" id="IPR000577">
    <property type="entry name" value="Carb_kinase_FGGY"/>
</dbReference>
<dbReference type="PANTHER" id="PTHR43095:SF5">
    <property type="entry name" value="XYLULOSE KINASE"/>
    <property type="match status" value="1"/>
</dbReference>
<proteinExistence type="inferred from homology"/>
<dbReference type="Proteomes" id="UP000248132">
    <property type="component" value="Unassembled WGS sequence"/>
</dbReference>
<comment type="caution">
    <text evidence="7">The sequence shown here is derived from an EMBL/GenBank/DDBJ whole genome shotgun (WGS) entry which is preliminary data.</text>
</comment>
<dbReference type="Pfam" id="PF00370">
    <property type="entry name" value="FGGY_N"/>
    <property type="match status" value="1"/>
</dbReference>
<organism evidence="7 8">
    <name type="scientific">Ruminiclostridium sufflavum DSM 19573</name>
    <dbReference type="NCBI Taxonomy" id="1121337"/>
    <lineage>
        <taxon>Bacteria</taxon>
        <taxon>Bacillati</taxon>
        <taxon>Bacillota</taxon>
        <taxon>Clostridia</taxon>
        <taxon>Eubacteriales</taxon>
        <taxon>Oscillospiraceae</taxon>
        <taxon>Ruminiclostridium</taxon>
    </lineage>
</organism>
<accession>A0A318XJ85</accession>
<dbReference type="GO" id="GO:0016773">
    <property type="term" value="F:phosphotransferase activity, alcohol group as acceptor"/>
    <property type="evidence" value="ECO:0007669"/>
    <property type="project" value="InterPro"/>
</dbReference>
<feature type="domain" description="Carbohydrate kinase FGGY C-terminal" evidence="6">
    <location>
        <begin position="259"/>
        <end position="451"/>
    </location>
</feature>
<comment type="similarity">
    <text evidence="1 4">Belongs to the FGGY kinase family.</text>
</comment>
<feature type="domain" description="Carbohydrate kinase FGGY N-terminal" evidence="5">
    <location>
        <begin position="4"/>
        <end position="246"/>
    </location>
</feature>
<dbReference type="CDD" id="cd07804">
    <property type="entry name" value="ASKHA_NBD_FGGY_RrXK-like"/>
    <property type="match status" value="1"/>
</dbReference>
<protein>
    <submittedName>
        <fullName evidence="7">Xylulokinase</fullName>
    </submittedName>
</protein>
<reference evidence="7 8" key="1">
    <citation type="submission" date="2018-06" db="EMBL/GenBank/DDBJ databases">
        <title>Genomic Encyclopedia of Type Strains, Phase I: the one thousand microbial genomes (KMG-I) project.</title>
        <authorList>
            <person name="Kyrpides N."/>
        </authorList>
    </citation>
    <scope>NUCLEOTIDE SEQUENCE [LARGE SCALE GENOMIC DNA]</scope>
    <source>
        <strain evidence="7 8">DSM 19573</strain>
    </source>
</reference>
<evidence type="ECO:0000256" key="3">
    <source>
        <dbReference type="ARBA" id="ARBA00022777"/>
    </source>
</evidence>
<evidence type="ECO:0000313" key="7">
    <source>
        <dbReference type="EMBL" id="PYG85913.1"/>
    </source>
</evidence>
<dbReference type="InterPro" id="IPR050406">
    <property type="entry name" value="FGGY_Carb_Kinase"/>
</dbReference>
<evidence type="ECO:0000256" key="1">
    <source>
        <dbReference type="ARBA" id="ARBA00009156"/>
    </source>
</evidence>
<evidence type="ECO:0000259" key="6">
    <source>
        <dbReference type="Pfam" id="PF02782"/>
    </source>
</evidence>
<dbReference type="AlphaFoldDB" id="A0A318XJ85"/>
<dbReference type="EMBL" id="QKMR01000021">
    <property type="protein sequence ID" value="PYG85913.1"/>
    <property type="molecule type" value="Genomic_DNA"/>
</dbReference>
<keyword evidence="8" id="KW-1185">Reference proteome</keyword>
<dbReference type="PROSITE" id="PS00445">
    <property type="entry name" value="FGGY_KINASES_2"/>
    <property type="match status" value="1"/>
</dbReference>
<evidence type="ECO:0000256" key="2">
    <source>
        <dbReference type="ARBA" id="ARBA00022679"/>
    </source>
</evidence>
<dbReference type="InterPro" id="IPR018484">
    <property type="entry name" value="FGGY_N"/>
</dbReference>
<gene>
    <name evidence="7" type="ORF">LY28_03067</name>
</gene>
<dbReference type="GO" id="GO:0016301">
    <property type="term" value="F:kinase activity"/>
    <property type="evidence" value="ECO:0007669"/>
    <property type="project" value="UniProtKB-KW"/>
</dbReference>
<dbReference type="OrthoDB" id="9805576at2"/>
<dbReference type="InterPro" id="IPR043129">
    <property type="entry name" value="ATPase_NBD"/>
</dbReference>
<name>A0A318XJ85_9FIRM</name>
<dbReference type="PANTHER" id="PTHR43095">
    <property type="entry name" value="SUGAR KINASE"/>
    <property type="match status" value="1"/>
</dbReference>
<keyword evidence="3 4" id="KW-0418">Kinase</keyword>
<dbReference type="SUPFAM" id="SSF53067">
    <property type="entry name" value="Actin-like ATPase domain"/>
    <property type="match status" value="2"/>
</dbReference>
<dbReference type="InterPro" id="IPR018483">
    <property type="entry name" value="Carb_kinase_FGGY_CS"/>
</dbReference>
<evidence type="ECO:0000256" key="4">
    <source>
        <dbReference type="RuleBase" id="RU003733"/>
    </source>
</evidence>
<evidence type="ECO:0000313" key="8">
    <source>
        <dbReference type="Proteomes" id="UP000248132"/>
    </source>
</evidence>
<dbReference type="PIRSF" id="PIRSF000538">
    <property type="entry name" value="GlpK"/>
    <property type="match status" value="1"/>
</dbReference>
<dbReference type="Gene3D" id="3.30.420.40">
    <property type="match status" value="2"/>
</dbReference>
<dbReference type="InterPro" id="IPR018485">
    <property type="entry name" value="FGGY_C"/>
</dbReference>
<dbReference type="GO" id="GO:0005975">
    <property type="term" value="P:carbohydrate metabolic process"/>
    <property type="evidence" value="ECO:0007669"/>
    <property type="project" value="InterPro"/>
</dbReference>
<dbReference type="RefSeq" id="WP_110463038.1">
    <property type="nucleotide sequence ID" value="NZ_QKMR01000021.1"/>
</dbReference>
<evidence type="ECO:0000259" key="5">
    <source>
        <dbReference type="Pfam" id="PF00370"/>
    </source>
</evidence>
<sequence length="504" mass="55756">MKQYFMGIDIGTYESKGVIIGSDCRVVSFSFEKHELINPKPGYFEHDAEKTWWGDFCTLSKRLINESGIDPKLIRCVGLSALGCDCLPVDENLKPLTNAILYGIDCRSANEIDYLNKLYGNRVKEIFGHEICSSDIAPKILWIKNNLPEIYKRAAKFLTGSSYLCAKLTGKYTIDKYLAEDFAPLYNLGDNSISNEFCSMFCRPDQLADIKQATDIAGTVTAEAARQTGLSFGTDVLVGTGDSGAEAVSTGVFCPGDVMIQMGSSCYFICLCDRLITEPRMWPGTFIIPEVFAVCAGTNTAGTLTRWFRDELYHELIESEQSNGKNAYAEMAGDIEKIPAGSEGLICLPYFAGERTPLNDPFAKGMFFGLTLSHTRAHLYKAALEGIGYTIAQHFDIFEENSLPVKKIMAVGGGTKNKVWLQAVADILGRTVYTSKITFGAAYGDAIMAALSGGAYSSWEELSKMIEPDLVIEPNMAAHIIYSRQKQIFSELYNRNKDLMHEFK</sequence>
<keyword evidence="2 4" id="KW-0808">Transferase</keyword>
<dbReference type="Pfam" id="PF02782">
    <property type="entry name" value="FGGY_C"/>
    <property type="match status" value="1"/>
</dbReference>